<accession>A0A6P1NTM6</accession>
<gene>
    <name evidence="2" type="ORF">GU243_00360</name>
</gene>
<keyword evidence="3" id="KW-1185">Reference proteome</keyword>
<dbReference type="AlphaFoldDB" id="A0A6P1NTM6"/>
<dbReference type="GO" id="GO:0120147">
    <property type="term" value="F:formylglycine-generating oxidase activity"/>
    <property type="evidence" value="ECO:0007669"/>
    <property type="project" value="TreeGrafter"/>
</dbReference>
<dbReference type="KEGG" id="psey:GU243_00360"/>
<dbReference type="InterPro" id="IPR016187">
    <property type="entry name" value="CTDL_fold"/>
</dbReference>
<dbReference type="PANTHER" id="PTHR23150:SF19">
    <property type="entry name" value="FORMYLGLYCINE-GENERATING ENZYME"/>
    <property type="match status" value="1"/>
</dbReference>
<dbReference type="InterPro" id="IPR005532">
    <property type="entry name" value="SUMF_dom"/>
</dbReference>
<feature type="domain" description="Sulfatase-modifying factor enzyme-like" evidence="1">
    <location>
        <begin position="38"/>
        <end position="321"/>
    </location>
</feature>
<dbReference type="InterPro" id="IPR051043">
    <property type="entry name" value="Sulfatase_Mod_Factor_Kinase"/>
</dbReference>
<evidence type="ECO:0000313" key="2">
    <source>
        <dbReference type="EMBL" id="QHK22107.1"/>
    </source>
</evidence>
<evidence type="ECO:0000259" key="1">
    <source>
        <dbReference type="Pfam" id="PF03781"/>
    </source>
</evidence>
<dbReference type="Pfam" id="PF03781">
    <property type="entry name" value="FGE-sulfatase"/>
    <property type="match status" value="1"/>
</dbReference>
<dbReference type="Gene3D" id="3.90.1580.10">
    <property type="entry name" value="paralog of FGE (formylglycine-generating enzyme)"/>
    <property type="match status" value="1"/>
</dbReference>
<sequence length="323" mass="35530">MCCGARSATLQPVSSALQSRSPSRRSPTAALRPRLLPQVWVQGGSFLMGDAWGEGYGTDGELPLHRVRVDSFQMDQTPVTVQEFARFVADADYLTVAEHLGSSAVFHMACAAEPEDILGFSRETPWWLTVRGANWRQPFGAAGARAGDPSSELSEHPVTHVSYRDAVAYCLWAGRRLATEAEWEFAARGGLEGARYPWGNELMPHGETQCKIWQGTFPWNSTHPHGSMATAKVSSYPPNDYGFHDMAGNVWEWCQDWFSPTFYGEPAASRANPLGPGRGEKKVMRGGSYLCHESYCNRYRVAARSSSLPDSSSGNLGFRTVAL</sequence>
<name>A0A6P1NTM6_9MICC</name>
<proteinExistence type="predicted"/>
<dbReference type="InterPro" id="IPR042095">
    <property type="entry name" value="SUMF_sf"/>
</dbReference>
<dbReference type="EMBL" id="CP047898">
    <property type="protein sequence ID" value="QHK22107.1"/>
    <property type="molecule type" value="Genomic_DNA"/>
</dbReference>
<dbReference type="SUPFAM" id="SSF56436">
    <property type="entry name" value="C-type lectin-like"/>
    <property type="match status" value="1"/>
</dbReference>
<evidence type="ECO:0000313" key="3">
    <source>
        <dbReference type="Proteomes" id="UP000464186"/>
    </source>
</evidence>
<dbReference type="PANTHER" id="PTHR23150">
    <property type="entry name" value="SULFATASE MODIFYING FACTOR 1, 2"/>
    <property type="match status" value="1"/>
</dbReference>
<reference evidence="2 3" key="1">
    <citation type="submission" date="2020-01" db="EMBL/GenBank/DDBJ databases">
        <title>Pseudarthrobacter psychrotolerans sp. nov., isolated from antarctic soil.</title>
        <authorList>
            <person name="Shin Y."/>
            <person name="Park W."/>
        </authorList>
    </citation>
    <scope>NUCLEOTIDE SEQUENCE [LARGE SCALE GENOMIC DNA]</scope>
    <source>
        <strain evidence="2 3">YJ56</strain>
    </source>
</reference>
<dbReference type="Proteomes" id="UP000464186">
    <property type="component" value="Chromosome"/>
</dbReference>
<protein>
    <submittedName>
        <fullName evidence="2">SUMF1/EgtB/PvdO family nonheme iron enzyme</fullName>
    </submittedName>
</protein>
<organism evidence="2 3">
    <name type="scientific">Pseudarthrobacter psychrotolerans</name>
    <dbReference type="NCBI Taxonomy" id="2697569"/>
    <lineage>
        <taxon>Bacteria</taxon>
        <taxon>Bacillati</taxon>
        <taxon>Actinomycetota</taxon>
        <taxon>Actinomycetes</taxon>
        <taxon>Micrococcales</taxon>
        <taxon>Micrococcaceae</taxon>
        <taxon>Pseudarthrobacter</taxon>
    </lineage>
</organism>